<evidence type="ECO:0000313" key="2">
    <source>
        <dbReference type="Proteomes" id="UP001163603"/>
    </source>
</evidence>
<protein>
    <submittedName>
        <fullName evidence="1">Uncharacterized protein</fullName>
    </submittedName>
</protein>
<name>A0ACC0YY42_9ROSI</name>
<gene>
    <name evidence="1" type="ORF">Pint_18029</name>
</gene>
<reference evidence="2" key="1">
    <citation type="journal article" date="2023" name="G3 (Bethesda)">
        <title>Genome assembly and association tests identify interacting loci associated with vigor, precocity, and sex in interspecific pistachio rootstocks.</title>
        <authorList>
            <person name="Palmer W."/>
            <person name="Jacygrad E."/>
            <person name="Sagayaradj S."/>
            <person name="Cavanaugh K."/>
            <person name="Han R."/>
            <person name="Bertier L."/>
            <person name="Beede B."/>
            <person name="Kafkas S."/>
            <person name="Golino D."/>
            <person name="Preece J."/>
            <person name="Michelmore R."/>
        </authorList>
    </citation>
    <scope>NUCLEOTIDE SEQUENCE [LARGE SCALE GENOMIC DNA]</scope>
</reference>
<keyword evidence="2" id="KW-1185">Reference proteome</keyword>
<dbReference type="Proteomes" id="UP001163603">
    <property type="component" value="Chromosome 4"/>
</dbReference>
<dbReference type="EMBL" id="CM047739">
    <property type="protein sequence ID" value="KAJ0043552.1"/>
    <property type="molecule type" value="Genomic_DNA"/>
</dbReference>
<evidence type="ECO:0000313" key="1">
    <source>
        <dbReference type="EMBL" id="KAJ0043552.1"/>
    </source>
</evidence>
<proteinExistence type="predicted"/>
<organism evidence="1 2">
    <name type="scientific">Pistacia integerrima</name>
    <dbReference type="NCBI Taxonomy" id="434235"/>
    <lineage>
        <taxon>Eukaryota</taxon>
        <taxon>Viridiplantae</taxon>
        <taxon>Streptophyta</taxon>
        <taxon>Embryophyta</taxon>
        <taxon>Tracheophyta</taxon>
        <taxon>Spermatophyta</taxon>
        <taxon>Magnoliopsida</taxon>
        <taxon>eudicotyledons</taxon>
        <taxon>Gunneridae</taxon>
        <taxon>Pentapetalae</taxon>
        <taxon>rosids</taxon>
        <taxon>malvids</taxon>
        <taxon>Sapindales</taxon>
        <taxon>Anacardiaceae</taxon>
        <taxon>Pistacia</taxon>
    </lineage>
</organism>
<sequence length="392" mass="45071">MFSTISKAITQQNQLSSAEKTANSDDILTEILLCLPLKSLVTFRYVSKHWLSLISHPNFSLRLHLKPRPISGLILRSKSSPKNPKYDLINLNSDPFFAPFRSFSLPPSLVVLQSCNGLLLCGSPKWCNPTCNCYIINPITKKYTELPGAFRTARGSFRAILGINLAFDPSISSYYKVICVTALGGHCQIQVYSSKTGDWTPSSGKFWAKCGMTFKDGVFWNGAIHWISSERTSLYFNVNEEKLQEMPMPCIRDRSSERRFMYFGESRGHLHLIEIYSLRDVIFDVYEMERNYSGWVLKYHVDLSEVAIAFPEMVRSYIGLGNYYEKYSILCVVKEEKDEDSYMVIHVPKKAIRYNFKDRTFKKLHDFEPGFDDTIQHNCFSAFQYTESLAHV</sequence>
<accession>A0ACC0YY42</accession>
<comment type="caution">
    <text evidence="1">The sequence shown here is derived from an EMBL/GenBank/DDBJ whole genome shotgun (WGS) entry which is preliminary data.</text>
</comment>